<evidence type="ECO:0008006" key="4">
    <source>
        <dbReference type="Google" id="ProtNLM"/>
    </source>
</evidence>
<evidence type="ECO:0000313" key="3">
    <source>
        <dbReference type="Proteomes" id="UP000051176"/>
    </source>
</evidence>
<gene>
    <name evidence="2" type="ORF">FD07_GL001768</name>
</gene>
<dbReference type="eggNOG" id="ENOG502ZGUY">
    <property type="taxonomic scope" value="Bacteria"/>
</dbReference>
<dbReference type="PATRIC" id="fig|1267003.4.peg.1862"/>
<reference evidence="2 3" key="1">
    <citation type="journal article" date="2015" name="Genome Announc.">
        <title>Expanding the biotechnology potential of lactobacilli through comparative genomics of 213 strains and associated genera.</title>
        <authorList>
            <person name="Sun Z."/>
            <person name="Harris H.M."/>
            <person name="McCann A."/>
            <person name="Guo C."/>
            <person name="Argimon S."/>
            <person name="Zhang W."/>
            <person name="Yang X."/>
            <person name="Jeffery I.B."/>
            <person name="Cooney J.C."/>
            <person name="Kagawa T.F."/>
            <person name="Liu W."/>
            <person name="Song Y."/>
            <person name="Salvetti E."/>
            <person name="Wrobel A."/>
            <person name="Rasinkangas P."/>
            <person name="Parkhill J."/>
            <person name="Rea M.C."/>
            <person name="O'Sullivan O."/>
            <person name="Ritari J."/>
            <person name="Douillard F.P."/>
            <person name="Paul Ross R."/>
            <person name="Yang R."/>
            <person name="Briner A.E."/>
            <person name="Felis G.E."/>
            <person name="de Vos W.M."/>
            <person name="Barrangou R."/>
            <person name="Klaenhammer T.R."/>
            <person name="Caufield P.W."/>
            <person name="Cui Y."/>
            <person name="Zhang H."/>
            <person name="O'Toole P.W."/>
        </authorList>
    </citation>
    <scope>NUCLEOTIDE SEQUENCE [LARGE SCALE GENOMIC DNA]</scope>
    <source>
        <strain evidence="2 3">ATCC 53295</strain>
    </source>
</reference>
<sequence length="198" mass="21289">MGGFIMILGFAIMGGLITIIAAFSLATAIQHGDSKVGSIILMTLALLGTVFAIWKLPYWSQDNTPATHTAMQSQISSQSGKAFSASSSGVTQADNEQSVKQQLAKALTKLGDVTFDKSSKTYTLTVTNSDLKQTIAALNKKPSLAKQAKWPRFVTNFTKTSGSLEKSLGKGYTLQIRVGKQSPVLVFKDGYVVKNQFE</sequence>
<evidence type="ECO:0000313" key="2">
    <source>
        <dbReference type="EMBL" id="KRK39147.1"/>
    </source>
</evidence>
<dbReference type="AlphaFoldDB" id="A0A0R1GXQ5"/>
<dbReference type="STRING" id="357278.IV61_GL002105"/>
<keyword evidence="3" id="KW-1185">Reference proteome</keyword>
<dbReference type="EMBL" id="AZCZ01000005">
    <property type="protein sequence ID" value="KRK39147.1"/>
    <property type="molecule type" value="Genomic_DNA"/>
</dbReference>
<dbReference type="Proteomes" id="UP000051176">
    <property type="component" value="Unassembled WGS sequence"/>
</dbReference>
<keyword evidence="1" id="KW-0472">Membrane</keyword>
<comment type="caution">
    <text evidence="2">The sequence shown here is derived from an EMBL/GenBank/DDBJ whole genome shotgun (WGS) entry which is preliminary data.</text>
</comment>
<feature type="transmembrane region" description="Helical" evidence="1">
    <location>
        <begin position="6"/>
        <end position="29"/>
    </location>
</feature>
<keyword evidence="1" id="KW-1133">Transmembrane helix</keyword>
<keyword evidence="1" id="KW-0812">Transmembrane</keyword>
<proteinExistence type="predicted"/>
<organism evidence="2 3">
    <name type="scientific">Levilactobacillus parabrevis ATCC 53295</name>
    <dbReference type="NCBI Taxonomy" id="1267003"/>
    <lineage>
        <taxon>Bacteria</taxon>
        <taxon>Bacillati</taxon>
        <taxon>Bacillota</taxon>
        <taxon>Bacilli</taxon>
        <taxon>Lactobacillales</taxon>
        <taxon>Lactobacillaceae</taxon>
        <taxon>Levilactobacillus</taxon>
    </lineage>
</organism>
<accession>A0A0R1GXQ5</accession>
<name>A0A0R1GXQ5_9LACO</name>
<feature type="transmembrane region" description="Helical" evidence="1">
    <location>
        <begin position="36"/>
        <end position="54"/>
    </location>
</feature>
<protein>
    <recommendedName>
        <fullName evidence="4">DUF308 domain-containing protein</fullName>
    </recommendedName>
</protein>
<evidence type="ECO:0000256" key="1">
    <source>
        <dbReference type="SAM" id="Phobius"/>
    </source>
</evidence>